<accession>A0ABS3M1K1</accession>
<name>A0ABS3M1K1_9PROT</name>
<gene>
    <name evidence="1" type="ORF">J2D73_19685</name>
</gene>
<organism evidence="1 2">
    <name type="scientific">Acetobacter sacchari</name>
    <dbReference type="NCBI Taxonomy" id="2661687"/>
    <lineage>
        <taxon>Bacteria</taxon>
        <taxon>Pseudomonadati</taxon>
        <taxon>Pseudomonadota</taxon>
        <taxon>Alphaproteobacteria</taxon>
        <taxon>Acetobacterales</taxon>
        <taxon>Acetobacteraceae</taxon>
        <taxon>Acetobacter</taxon>
    </lineage>
</organism>
<reference evidence="1 2" key="1">
    <citation type="submission" date="2021-03" db="EMBL/GenBank/DDBJ databases">
        <title>The complete genome sequence of Acetobacter sacchari TBRC 11175.</title>
        <authorList>
            <person name="Charoenyingcharoen P."/>
            <person name="Yukphan P."/>
        </authorList>
    </citation>
    <scope>NUCLEOTIDE SEQUENCE [LARGE SCALE GENOMIC DNA]</scope>
    <source>
        <strain evidence="1 2">TBRC 11175</strain>
    </source>
</reference>
<sequence length="91" mass="9998">MTSKFSIPNPLNDTQRRFNELCEMGGGSRGGPARTKVQELLKQSGDVLNIGAERYAANCLKEFSDLNPWHVCFAIGISWGHLAQSLFGKSV</sequence>
<proteinExistence type="predicted"/>
<protein>
    <submittedName>
        <fullName evidence="1">Uncharacterized protein</fullName>
    </submittedName>
</protein>
<evidence type="ECO:0000313" key="2">
    <source>
        <dbReference type="Proteomes" id="UP000664771"/>
    </source>
</evidence>
<dbReference type="RefSeq" id="WP_207884088.1">
    <property type="nucleotide sequence ID" value="NZ_JAFVMF010000041.1"/>
</dbReference>
<dbReference type="Proteomes" id="UP000664771">
    <property type="component" value="Unassembled WGS sequence"/>
</dbReference>
<keyword evidence="2" id="KW-1185">Reference proteome</keyword>
<evidence type="ECO:0000313" key="1">
    <source>
        <dbReference type="EMBL" id="MBO1362007.1"/>
    </source>
</evidence>
<comment type="caution">
    <text evidence="1">The sequence shown here is derived from an EMBL/GenBank/DDBJ whole genome shotgun (WGS) entry which is preliminary data.</text>
</comment>
<dbReference type="EMBL" id="JAFVMF010000041">
    <property type="protein sequence ID" value="MBO1362007.1"/>
    <property type="molecule type" value="Genomic_DNA"/>
</dbReference>